<dbReference type="AlphaFoldDB" id="A0AAD7QQG8"/>
<dbReference type="PANTHER" id="PTHR47534:SF3">
    <property type="entry name" value="ALCOHOL DEHYDROGENASE-LIKE C-TERMINAL DOMAIN-CONTAINING PROTEIN"/>
    <property type="match status" value="1"/>
</dbReference>
<evidence type="ECO:0000256" key="1">
    <source>
        <dbReference type="ARBA" id="ARBA00023002"/>
    </source>
</evidence>
<gene>
    <name evidence="2" type="ORF">POJ06DRAFT_212521</name>
</gene>
<dbReference type="InterPro" id="IPR052228">
    <property type="entry name" value="Sec_Metab_Biosynth_Oxidored"/>
</dbReference>
<comment type="caution">
    <text evidence="2">The sequence shown here is derived from an EMBL/GenBank/DDBJ whole genome shotgun (WGS) entry which is preliminary data.</text>
</comment>
<dbReference type="InterPro" id="IPR036291">
    <property type="entry name" value="NAD(P)-bd_dom_sf"/>
</dbReference>
<dbReference type="GO" id="GO:0016491">
    <property type="term" value="F:oxidoreductase activity"/>
    <property type="evidence" value="ECO:0007669"/>
    <property type="project" value="UniProtKB-KW"/>
</dbReference>
<keyword evidence="3" id="KW-1185">Reference proteome</keyword>
<evidence type="ECO:0000313" key="3">
    <source>
        <dbReference type="Proteomes" id="UP001217417"/>
    </source>
</evidence>
<sequence length="352" mass="38471">MVSIKDVRRSNSSLTEKPSGTVAVFVGATSGIGLGTVKQFAKYSNAPKVYVVGRSKQSATPLLHELEVLNPKGIFIFVETEISLIKNVDAVCEEIKTNEQKLDLVFVSPGFLSSEGRKETSEGIDMYSSLSYYARLRIVHNLIPLLSASRNPRVVSILAGGKENAIDINDLELRKNYSLVIAANSAATQMTLAFEELAKSYPMISFCHVYPGLVATDIITKFTGTFKGIWVLPAMLARWTLIPVLHRLATTVDEAGERGLFVATSAKYPPAEPNDPLEVGVALPDGVEVAKSSVLNSGKGNGVYRIHNDSESVENEADSILEGYRLDQVDKTIWEQTLEVWKAALEKSESFK</sequence>
<dbReference type="PANTHER" id="PTHR47534">
    <property type="entry name" value="YALI0E05731P"/>
    <property type="match status" value="1"/>
</dbReference>
<dbReference type="Gene3D" id="3.40.50.720">
    <property type="entry name" value="NAD(P)-binding Rossmann-like Domain"/>
    <property type="match status" value="1"/>
</dbReference>
<dbReference type="InterPro" id="IPR002347">
    <property type="entry name" value="SDR_fam"/>
</dbReference>
<accession>A0AAD7QQG8</accession>
<organism evidence="2 3">
    <name type="scientific">Lipomyces tetrasporus</name>
    <dbReference type="NCBI Taxonomy" id="54092"/>
    <lineage>
        <taxon>Eukaryota</taxon>
        <taxon>Fungi</taxon>
        <taxon>Dikarya</taxon>
        <taxon>Ascomycota</taxon>
        <taxon>Saccharomycotina</taxon>
        <taxon>Lipomycetes</taxon>
        <taxon>Lipomycetales</taxon>
        <taxon>Lipomycetaceae</taxon>
        <taxon>Lipomyces</taxon>
    </lineage>
</organism>
<dbReference type="SUPFAM" id="SSF51735">
    <property type="entry name" value="NAD(P)-binding Rossmann-fold domains"/>
    <property type="match status" value="1"/>
</dbReference>
<dbReference type="RefSeq" id="XP_056042959.1">
    <property type="nucleotide sequence ID" value="XM_056185460.1"/>
</dbReference>
<protein>
    <recommendedName>
        <fullName evidence="4">Short-chain dehydrogenase/reductase</fullName>
    </recommendedName>
</protein>
<proteinExistence type="predicted"/>
<dbReference type="EMBL" id="JARPMG010000007">
    <property type="protein sequence ID" value="KAJ8099509.1"/>
    <property type="molecule type" value="Genomic_DNA"/>
</dbReference>
<keyword evidence="1" id="KW-0560">Oxidoreductase</keyword>
<dbReference type="Proteomes" id="UP001217417">
    <property type="component" value="Unassembled WGS sequence"/>
</dbReference>
<dbReference type="Pfam" id="PF00106">
    <property type="entry name" value="adh_short"/>
    <property type="match status" value="1"/>
</dbReference>
<evidence type="ECO:0008006" key="4">
    <source>
        <dbReference type="Google" id="ProtNLM"/>
    </source>
</evidence>
<reference evidence="2" key="1">
    <citation type="submission" date="2023-03" db="EMBL/GenBank/DDBJ databases">
        <title>Near-Complete genome sequence of Lipomyces tetrasporous NRRL Y-64009, an oleaginous yeast capable of growing on lignocellulosic hydrolysates.</title>
        <authorList>
            <consortium name="Lawrence Berkeley National Laboratory"/>
            <person name="Jagtap S.S."/>
            <person name="Liu J.-J."/>
            <person name="Walukiewicz H.E."/>
            <person name="Pangilinan J."/>
            <person name="Lipzen A."/>
            <person name="Ahrendt S."/>
            <person name="Koriabine M."/>
            <person name="Cobaugh K."/>
            <person name="Salamov A."/>
            <person name="Yoshinaga Y."/>
            <person name="Ng V."/>
            <person name="Daum C."/>
            <person name="Grigoriev I.V."/>
            <person name="Slininger P.J."/>
            <person name="Dien B.S."/>
            <person name="Jin Y.-S."/>
            <person name="Rao C.V."/>
        </authorList>
    </citation>
    <scope>NUCLEOTIDE SEQUENCE</scope>
    <source>
        <strain evidence="2">NRRL Y-64009</strain>
    </source>
</reference>
<dbReference type="GeneID" id="80880626"/>
<name>A0AAD7QQG8_9ASCO</name>
<evidence type="ECO:0000313" key="2">
    <source>
        <dbReference type="EMBL" id="KAJ8099509.1"/>
    </source>
</evidence>